<dbReference type="Gene3D" id="3.30.1120.10">
    <property type="match status" value="1"/>
</dbReference>
<organism evidence="1 2">
    <name type="scientific">Sunxiuqinia elliptica</name>
    <dbReference type="NCBI Taxonomy" id="655355"/>
    <lineage>
        <taxon>Bacteria</taxon>
        <taxon>Pseudomonadati</taxon>
        <taxon>Bacteroidota</taxon>
        <taxon>Bacteroidia</taxon>
        <taxon>Marinilabiliales</taxon>
        <taxon>Prolixibacteraceae</taxon>
        <taxon>Sunxiuqinia</taxon>
    </lineage>
</organism>
<dbReference type="Proteomes" id="UP000198964">
    <property type="component" value="Unassembled WGS sequence"/>
</dbReference>
<dbReference type="AlphaFoldDB" id="A0A1I2I6L8"/>
<dbReference type="Pfam" id="PF14707">
    <property type="entry name" value="Sulfatase_C"/>
    <property type="match status" value="1"/>
</dbReference>
<proteinExistence type="predicted"/>
<dbReference type="SUPFAM" id="SSF53649">
    <property type="entry name" value="Alkaline phosphatase-like"/>
    <property type="match status" value="1"/>
</dbReference>
<dbReference type="Gene3D" id="3.40.720.10">
    <property type="entry name" value="Alkaline Phosphatase, subunit A"/>
    <property type="match status" value="1"/>
</dbReference>
<evidence type="ECO:0000313" key="1">
    <source>
        <dbReference type="EMBL" id="SFF37952.1"/>
    </source>
</evidence>
<protein>
    <submittedName>
        <fullName evidence="1">C-terminal region of aryl-sulfatase</fullName>
    </submittedName>
</protein>
<dbReference type="InterPro" id="IPR017850">
    <property type="entry name" value="Alkaline_phosphatase_core_sf"/>
</dbReference>
<name>A0A1I2I6L8_9BACT</name>
<accession>A0A1I2I6L8</accession>
<dbReference type="STRING" id="655355.SAMN05216283_105154"/>
<keyword evidence="2" id="KW-1185">Reference proteome</keyword>
<gene>
    <name evidence="1" type="ORF">SAMN05216283_105154</name>
</gene>
<sequence>MAEKPTDRMIDGRDIRSLLMPSGNYPEIEDFRFLYSYFNNQPSAIRAKEWKLHVRIGSQTKNNYGYEASRETPLLFQVEKDLGERIDLADQESEKVSELLLELE</sequence>
<reference evidence="1 2" key="1">
    <citation type="submission" date="2016-10" db="EMBL/GenBank/DDBJ databases">
        <authorList>
            <person name="de Groot N.N."/>
        </authorList>
    </citation>
    <scope>NUCLEOTIDE SEQUENCE [LARGE SCALE GENOMIC DNA]</scope>
    <source>
        <strain evidence="1 2">CGMCC 1.9156</strain>
    </source>
</reference>
<evidence type="ECO:0000313" key="2">
    <source>
        <dbReference type="Proteomes" id="UP000198964"/>
    </source>
</evidence>
<dbReference type="EMBL" id="FONW01000005">
    <property type="protein sequence ID" value="SFF37952.1"/>
    <property type="molecule type" value="Genomic_DNA"/>
</dbReference>
<dbReference type="RefSeq" id="WP_139218270.1">
    <property type="nucleotide sequence ID" value="NZ_FONW01000005.1"/>
</dbReference>